<dbReference type="SMART" id="SM00034">
    <property type="entry name" value="CLECT"/>
    <property type="match status" value="1"/>
</dbReference>
<evidence type="ECO:0000313" key="4">
    <source>
        <dbReference type="EMBL" id="KAK0053233.1"/>
    </source>
</evidence>
<evidence type="ECO:0000259" key="3">
    <source>
        <dbReference type="PROSITE" id="PS50835"/>
    </source>
</evidence>
<sequence length="971" mass="111470">LILKTDPTTLSLNLNEKLTICCVITNNSVQQFKLSFMNLARLSKSHNSVYDTLVYWYINESSRAEPAPLLNKQLGLITSGENRVCLIMKNATSDDATSYRCEAHGYDAEHKALQKKFTKGFVKYVDTSKEIKKNETITERSVHPGKNTSCSFNGSLSESNAVYYKNQSQTFEILSAFITGPKQQWNVMQDSRRISFSSGRENKTAEQVMSQLLSVTLNEQERSYLECLTAQRRCEDQIMYILGSSNQLFFVQNINLSLFVNTSTSTKPDVHACTSNESQHSFFGIIGSELDKRMVCAFNLDKIYVFFSAHMSPHEMKIFTYTDKNSIEIILNDLILCVNQLKGTSSEPNVQGKIMTVLDTIESLLTEINSEILSGPDKRTLNITITSEAENGNGEDSITTNHTQLLKNNTLIDNIKWIIELIKSLQSENQNDNMTKQKEQLIAILQFKDDYVFTKQPFNEFLSSLHNKIERFEGEIMESDNLLLISEMQLQLHRNYSVINSSIQELNNSLQDILNQNFTRISMTNNFTQQFKQDMENLSYNTFDTMSKIQKQTMKYELQKDLILKIEYLVAAVENVKLLHENDHLNLSKSLYISMSDLQDYRESTSAKLSEMKDRTDNQEKLLEKLNSDSQNLAHDIRNINVTIQEDLTELFAMSQDLKDDFNEFVKDFDDHRNRSSADIWKIQEDQERNLTMLNSSVKSFEDDIQIMNSTINTYFANISSQFHAIKDDLFNCVKTSEIDDLKNNHTLQNTTDCLNTKRQKDFDNLNMLFQNANNEINTLKSESSTLKTEVEKLSKKNKELTGENINLRQLYSQINCEINILQQYVIKNVKAIEHSIFYVSSSYNGHRYYLTIEKQFYCIKAAQFLCSVYGGYLAEVNDWNELNFIKSFLSSNDPCTGDSVIYIGGTDEVKEGRWVHISRGTPVVKALWDSGQPGGGRKENCQAFEKCSLLHDYSCLLKSPSRKFLCEIPE</sequence>
<comment type="caution">
    <text evidence="4">The sequence shown here is derived from an EMBL/GenBank/DDBJ whole genome shotgun (WGS) entry which is preliminary data.</text>
</comment>
<dbReference type="InterPro" id="IPR016186">
    <property type="entry name" value="C-type_lectin-like/link_sf"/>
</dbReference>
<dbReference type="Pfam" id="PF00059">
    <property type="entry name" value="Lectin_C"/>
    <property type="match status" value="1"/>
</dbReference>
<gene>
    <name evidence="4" type="ORF">Bpfe_017389</name>
</gene>
<feature type="domain" description="Ig-like" evidence="3">
    <location>
        <begin position="1"/>
        <end position="118"/>
    </location>
</feature>
<proteinExistence type="predicted"/>
<dbReference type="AlphaFoldDB" id="A0AAD8BER1"/>
<dbReference type="EMBL" id="JASAOG010000088">
    <property type="protein sequence ID" value="KAK0053233.1"/>
    <property type="molecule type" value="Genomic_DNA"/>
</dbReference>
<dbReference type="InterPro" id="IPR007110">
    <property type="entry name" value="Ig-like_dom"/>
</dbReference>
<protein>
    <submittedName>
        <fullName evidence="4">Myosin-7</fullName>
    </submittedName>
</protein>
<keyword evidence="1" id="KW-0175">Coiled coil</keyword>
<dbReference type="Gene3D" id="3.10.100.10">
    <property type="entry name" value="Mannose-Binding Protein A, subunit A"/>
    <property type="match status" value="1"/>
</dbReference>
<dbReference type="PROSITE" id="PS50041">
    <property type="entry name" value="C_TYPE_LECTIN_2"/>
    <property type="match status" value="1"/>
</dbReference>
<feature type="domain" description="C-type lectin" evidence="2">
    <location>
        <begin position="844"/>
        <end position="956"/>
    </location>
</feature>
<feature type="non-terminal residue" evidence="4">
    <location>
        <position position="971"/>
    </location>
</feature>
<name>A0AAD8BER1_BIOPF</name>
<dbReference type="InterPro" id="IPR016187">
    <property type="entry name" value="CTDL_fold"/>
</dbReference>
<dbReference type="PROSITE" id="PS50835">
    <property type="entry name" value="IG_LIKE"/>
    <property type="match status" value="1"/>
</dbReference>
<dbReference type="InterPro" id="IPR050111">
    <property type="entry name" value="C-type_lectin/snaclec_domain"/>
</dbReference>
<keyword evidence="5" id="KW-1185">Reference proteome</keyword>
<reference evidence="4" key="1">
    <citation type="journal article" date="2023" name="PLoS Negl. Trop. Dis.">
        <title>A genome sequence for Biomphalaria pfeifferi, the major vector snail for the human-infecting parasite Schistosoma mansoni.</title>
        <authorList>
            <person name="Bu L."/>
            <person name="Lu L."/>
            <person name="Laidemitt M.R."/>
            <person name="Zhang S.M."/>
            <person name="Mutuku M."/>
            <person name="Mkoji G."/>
            <person name="Steinauer M."/>
            <person name="Loker E.S."/>
        </authorList>
    </citation>
    <scope>NUCLEOTIDE SEQUENCE</scope>
    <source>
        <strain evidence="4">KasaAsao</strain>
    </source>
</reference>
<feature type="coiled-coil region" evidence="1">
    <location>
        <begin position="763"/>
        <end position="811"/>
    </location>
</feature>
<dbReference type="PANTHER" id="PTHR22803">
    <property type="entry name" value="MANNOSE, PHOSPHOLIPASE, LECTIN RECEPTOR RELATED"/>
    <property type="match status" value="1"/>
</dbReference>
<dbReference type="CDD" id="cd00037">
    <property type="entry name" value="CLECT"/>
    <property type="match status" value="1"/>
</dbReference>
<dbReference type="Proteomes" id="UP001233172">
    <property type="component" value="Unassembled WGS sequence"/>
</dbReference>
<evidence type="ECO:0000313" key="5">
    <source>
        <dbReference type="Proteomes" id="UP001233172"/>
    </source>
</evidence>
<evidence type="ECO:0000256" key="1">
    <source>
        <dbReference type="SAM" id="Coils"/>
    </source>
</evidence>
<dbReference type="SUPFAM" id="SSF56436">
    <property type="entry name" value="C-type lectin-like"/>
    <property type="match status" value="1"/>
</dbReference>
<reference evidence="4" key="2">
    <citation type="submission" date="2023-04" db="EMBL/GenBank/DDBJ databases">
        <authorList>
            <person name="Bu L."/>
            <person name="Lu L."/>
            <person name="Laidemitt M.R."/>
            <person name="Zhang S.M."/>
            <person name="Mutuku M."/>
            <person name="Mkoji G."/>
            <person name="Steinauer M."/>
            <person name="Loker E.S."/>
        </authorList>
    </citation>
    <scope>NUCLEOTIDE SEQUENCE</scope>
    <source>
        <strain evidence="4">KasaAsao</strain>
        <tissue evidence="4">Whole Snail</tissue>
    </source>
</reference>
<accession>A0AAD8BER1</accession>
<evidence type="ECO:0000259" key="2">
    <source>
        <dbReference type="PROSITE" id="PS50041"/>
    </source>
</evidence>
<dbReference type="InterPro" id="IPR001304">
    <property type="entry name" value="C-type_lectin-like"/>
</dbReference>
<organism evidence="4 5">
    <name type="scientific">Biomphalaria pfeifferi</name>
    <name type="common">Bloodfluke planorb</name>
    <name type="synonym">Freshwater snail</name>
    <dbReference type="NCBI Taxonomy" id="112525"/>
    <lineage>
        <taxon>Eukaryota</taxon>
        <taxon>Metazoa</taxon>
        <taxon>Spiralia</taxon>
        <taxon>Lophotrochozoa</taxon>
        <taxon>Mollusca</taxon>
        <taxon>Gastropoda</taxon>
        <taxon>Heterobranchia</taxon>
        <taxon>Euthyneura</taxon>
        <taxon>Panpulmonata</taxon>
        <taxon>Hygrophila</taxon>
        <taxon>Lymnaeoidea</taxon>
        <taxon>Planorbidae</taxon>
        <taxon>Biomphalaria</taxon>
    </lineage>
</organism>